<dbReference type="InterPro" id="IPR015421">
    <property type="entry name" value="PyrdxlP-dep_Trfase_major"/>
</dbReference>
<dbReference type="AlphaFoldDB" id="A0A1L7I344"/>
<keyword evidence="5" id="KW-1185">Reference proteome</keyword>
<evidence type="ECO:0000256" key="2">
    <source>
        <dbReference type="ARBA" id="ARBA00022679"/>
    </source>
</evidence>
<evidence type="ECO:0000313" key="5">
    <source>
        <dbReference type="Proteomes" id="UP000186230"/>
    </source>
</evidence>
<dbReference type="Gene3D" id="3.40.630.30">
    <property type="match status" value="1"/>
</dbReference>
<name>A0A1L7I344_9FLAO</name>
<dbReference type="GO" id="GO:0030170">
    <property type="term" value="F:pyridoxal phosphate binding"/>
    <property type="evidence" value="ECO:0007669"/>
    <property type="project" value="InterPro"/>
</dbReference>
<dbReference type="Gene3D" id="3.40.640.10">
    <property type="entry name" value="Type I PLP-dependent aspartate aminotransferase-like (Major domain)"/>
    <property type="match status" value="1"/>
</dbReference>
<dbReference type="PANTHER" id="PTHR13693">
    <property type="entry name" value="CLASS II AMINOTRANSFERASE/8-AMINO-7-OXONONANOATE SYNTHASE"/>
    <property type="match status" value="1"/>
</dbReference>
<dbReference type="KEGG" id="gfl:GRFL_0910"/>
<dbReference type="GO" id="GO:0016874">
    <property type="term" value="F:ligase activity"/>
    <property type="evidence" value="ECO:0007669"/>
    <property type="project" value="UniProtKB-KW"/>
</dbReference>
<proteinExistence type="predicted"/>
<dbReference type="SUPFAM" id="SSF53383">
    <property type="entry name" value="PLP-dependent transferases"/>
    <property type="match status" value="1"/>
</dbReference>
<dbReference type="InterPro" id="IPR015422">
    <property type="entry name" value="PyrdxlP-dep_Trfase_small"/>
</dbReference>
<organism evidence="4 5">
    <name type="scientific">Christiangramia flava JLT2011</name>
    <dbReference type="NCBI Taxonomy" id="1229726"/>
    <lineage>
        <taxon>Bacteria</taxon>
        <taxon>Pseudomonadati</taxon>
        <taxon>Bacteroidota</taxon>
        <taxon>Flavobacteriia</taxon>
        <taxon>Flavobacteriales</taxon>
        <taxon>Flavobacteriaceae</taxon>
        <taxon>Christiangramia</taxon>
    </lineage>
</organism>
<accession>A0A1L7I344</accession>
<reference evidence="4 5" key="1">
    <citation type="submission" date="2016-07" db="EMBL/GenBank/DDBJ databases">
        <title>Multi-omics approach to identify versatile polysaccharide utilization systems of a marine flavobacterium Gramella flava.</title>
        <authorList>
            <person name="Tang K."/>
        </authorList>
    </citation>
    <scope>NUCLEOTIDE SEQUENCE [LARGE SCALE GENOMIC DNA]</scope>
    <source>
        <strain evidence="4 5">JLT2011</strain>
    </source>
</reference>
<dbReference type="InterPro" id="IPR050087">
    <property type="entry name" value="AON_synthase_class-II"/>
</dbReference>
<dbReference type="Pfam" id="PF00155">
    <property type="entry name" value="Aminotran_1_2"/>
    <property type="match status" value="1"/>
</dbReference>
<gene>
    <name evidence="4" type="ORF">GRFL_0910</name>
</gene>
<dbReference type="SUPFAM" id="SSF55729">
    <property type="entry name" value="Acyl-CoA N-acyltransferases (Nat)"/>
    <property type="match status" value="1"/>
</dbReference>
<keyword evidence="2 4" id="KW-0808">Transferase</keyword>
<comment type="cofactor">
    <cofactor evidence="1">
        <name>pyridoxal 5'-phosphate</name>
        <dbReference type="ChEBI" id="CHEBI:597326"/>
    </cofactor>
</comment>
<dbReference type="STRING" id="1229726.GRFL_0910"/>
<protein>
    <submittedName>
        <fullName evidence="4">2-amino-3-ketobutyrate coenzyme A ligase</fullName>
        <ecNumber evidence="4">2.3.1.29</ecNumber>
    </submittedName>
</protein>
<sequence>MPVEMIRHNNLDMLEDKVRKLQSKCNKIWYMADGMYSMFGDYAPIQELMQLMDKYPQLHIYFDDVHGMSWKGANGSGYVMSVLKKLPDRVILFGTLSKTFGASGAVVVCNDKKIHQRIKNFGGPLTFSVQLEPASIGAAIASAKIHLSDEIYQLQEDLSNRIAYFSQCVRNTNLPLIVENDSPIFYIGAGMPDTGFNLVRRLIDAGYYVNTGIFPVVPVKNTGLRITICRNNEQEEMKGLVEAIVENFPKALADTHTTLDRVNFAFRRGMSKNLKVVGNKSNLSIECYLTIKKIPSDLWNKTVGDHGFYDWDGLREMEDIFCENDLPEHNYKFFYYLVKDVNGKCNLATFFTFGLWKEDMLAPDSVSKKIEKQRETNSYYHTSTCLCMGSMITEGEHLYLDRTNPNWQEAFDLLLLEIENIEKKLQPQYVILRDFKSDDETLKEYLHQKGFVQVAMPEAAVLSSLNFTTTEEYINSLSKSSRKHFRKDIEAFFNILDVSVKSTLKKDLLDECYQLYLEVKGNNIGLNTFTYPFRLFEHMSSCENWEFILVKLKTESSVIIGVMCCYRNSNNVYTPAIIGMDYNYSRKFNTYRQLLFQTVMRANQLGCKRIDFGLTAGFEKRKIGATVIEKCAYLQSRDNFALESLEWLRTD</sequence>
<keyword evidence="4" id="KW-0012">Acyltransferase</keyword>
<dbReference type="InterPro" id="IPR016181">
    <property type="entry name" value="Acyl_CoA_acyltransferase"/>
</dbReference>
<dbReference type="Proteomes" id="UP000186230">
    <property type="component" value="Chromosome"/>
</dbReference>
<dbReference type="EC" id="2.3.1.29" evidence="4"/>
<dbReference type="EMBL" id="CP016359">
    <property type="protein sequence ID" value="APU67634.1"/>
    <property type="molecule type" value="Genomic_DNA"/>
</dbReference>
<dbReference type="GO" id="GO:0008890">
    <property type="term" value="F:glycine C-acetyltransferase activity"/>
    <property type="evidence" value="ECO:0007669"/>
    <property type="project" value="UniProtKB-EC"/>
</dbReference>
<dbReference type="InterPro" id="IPR004839">
    <property type="entry name" value="Aminotransferase_I/II_large"/>
</dbReference>
<evidence type="ECO:0000256" key="1">
    <source>
        <dbReference type="ARBA" id="ARBA00001933"/>
    </source>
</evidence>
<dbReference type="Gene3D" id="3.90.1150.10">
    <property type="entry name" value="Aspartate Aminotransferase, domain 1"/>
    <property type="match status" value="1"/>
</dbReference>
<feature type="domain" description="Aminotransferase class I/classII large" evidence="3">
    <location>
        <begin position="7"/>
        <end position="244"/>
    </location>
</feature>
<evidence type="ECO:0000313" key="4">
    <source>
        <dbReference type="EMBL" id="APU67634.1"/>
    </source>
</evidence>
<dbReference type="InterPro" id="IPR015424">
    <property type="entry name" value="PyrdxlP-dep_Trfase"/>
</dbReference>
<keyword evidence="4" id="KW-0436">Ligase</keyword>
<evidence type="ECO:0000259" key="3">
    <source>
        <dbReference type="Pfam" id="PF00155"/>
    </source>
</evidence>